<evidence type="ECO:0000313" key="2">
    <source>
        <dbReference type="EMBL" id="KAK9722412.1"/>
    </source>
</evidence>
<feature type="region of interest" description="Disordered" evidence="1">
    <location>
        <begin position="1"/>
        <end position="26"/>
    </location>
</feature>
<organism evidence="2 3">
    <name type="scientific">Popillia japonica</name>
    <name type="common">Japanese beetle</name>
    <dbReference type="NCBI Taxonomy" id="7064"/>
    <lineage>
        <taxon>Eukaryota</taxon>
        <taxon>Metazoa</taxon>
        <taxon>Ecdysozoa</taxon>
        <taxon>Arthropoda</taxon>
        <taxon>Hexapoda</taxon>
        <taxon>Insecta</taxon>
        <taxon>Pterygota</taxon>
        <taxon>Neoptera</taxon>
        <taxon>Endopterygota</taxon>
        <taxon>Coleoptera</taxon>
        <taxon>Polyphaga</taxon>
        <taxon>Scarabaeiformia</taxon>
        <taxon>Scarabaeidae</taxon>
        <taxon>Rutelinae</taxon>
        <taxon>Popillia</taxon>
    </lineage>
</organism>
<feature type="compositionally biased region" description="Polar residues" evidence="1">
    <location>
        <begin position="13"/>
        <end position="26"/>
    </location>
</feature>
<sequence>MFLLLQKRPSPTYPNLSDTSPSLTQITNTQSPRQLVGGHLEATTYRPASHFPTILLQHQQQTHNQQQHSLVQRRINKPSSTPNSLDVDFHEQKPLNGIIQSSHGFEITQPPFVQPRHQIYQILPTNLAQIQQQPLLIQNPVQNYFGVGVDRVDINNYQAQQRKPVPYTPFNFIQQPSQEQIAYNNQLIQNRRFLEEQLSRQHNRFELPQNSHYQHFG</sequence>
<protein>
    <submittedName>
        <fullName evidence="2">Uncharacterized protein</fullName>
    </submittedName>
</protein>
<dbReference type="EMBL" id="JASPKY010000188">
    <property type="protein sequence ID" value="KAK9722412.1"/>
    <property type="molecule type" value="Genomic_DNA"/>
</dbReference>
<comment type="caution">
    <text evidence="2">The sequence shown here is derived from an EMBL/GenBank/DDBJ whole genome shotgun (WGS) entry which is preliminary data.</text>
</comment>
<evidence type="ECO:0000313" key="3">
    <source>
        <dbReference type="Proteomes" id="UP001458880"/>
    </source>
</evidence>
<name>A0AAW1KN60_POPJA</name>
<evidence type="ECO:0000256" key="1">
    <source>
        <dbReference type="SAM" id="MobiDB-lite"/>
    </source>
</evidence>
<proteinExistence type="predicted"/>
<keyword evidence="3" id="KW-1185">Reference proteome</keyword>
<accession>A0AAW1KN60</accession>
<gene>
    <name evidence="2" type="ORF">QE152_g19710</name>
</gene>
<dbReference type="Proteomes" id="UP001458880">
    <property type="component" value="Unassembled WGS sequence"/>
</dbReference>
<reference evidence="2 3" key="1">
    <citation type="journal article" date="2024" name="BMC Genomics">
        <title>De novo assembly and annotation of Popillia japonica's genome with initial clues to its potential as an invasive pest.</title>
        <authorList>
            <person name="Cucini C."/>
            <person name="Boschi S."/>
            <person name="Funari R."/>
            <person name="Cardaioli E."/>
            <person name="Iannotti N."/>
            <person name="Marturano G."/>
            <person name="Paoli F."/>
            <person name="Bruttini M."/>
            <person name="Carapelli A."/>
            <person name="Frati F."/>
            <person name="Nardi F."/>
        </authorList>
    </citation>
    <scope>NUCLEOTIDE SEQUENCE [LARGE SCALE GENOMIC DNA]</scope>
    <source>
        <strain evidence="2">DMR45628</strain>
    </source>
</reference>
<dbReference type="AlphaFoldDB" id="A0AAW1KN60"/>